<gene>
    <name evidence="3" type="ORF">PECUL_23A004164</name>
</gene>
<feature type="region of interest" description="Disordered" evidence="1">
    <location>
        <begin position="20"/>
        <end position="59"/>
    </location>
</feature>
<dbReference type="AlphaFoldDB" id="A0AAD1W5Q3"/>
<reference evidence="3" key="1">
    <citation type="submission" date="2022-03" db="EMBL/GenBank/DDBJ databases">
        <authorList>
            <person name="Alioto T."/>
            <person name="Alioto T."/>
            <person name="Gomez Garrido J."/>
        </authorList>
    </citation>
    <scope>NUCLEOTIDE SEQUENCE</scope>
</reference>
<accession>A0AAD1W5Q3</accession>
<sequence length="128" mass="14690">MPVDDKDEERTFETIQLESIPLIEPSKQDTEPQSSEENEESTSVKAKKSTGRKPLVKVKDEGAKVNEEIEKKSSPNLKTDEVTALLLLIFLVLACWHFYTLCYNYISWLMMAEYTSWVSSDPYSCENT</sequence>
<proteinExistence type="predicted"/>
<evidence type="ECO:0000256" key="1">
    <source>
        <dbReference type="SAM" id="MobiDB-lite"/>
    </source>
</evidence>
<organism evidence="3 4">
    <name type="scientific">Pelobates cultripes</name>
    <name type="common">Western spadefoot toad</name>
    <dbReference type="NCBI Taxonomy" id="61616"/>
    <lineage>
        <taxon>Eukaryota</taxon>
        <taxon>Metazoa</taxon>
        <taxon>Chordata</taxon>
        <taxon>Craniata</taxon>
        <taxon>Vertebrata</taxon>
        <taxon>Euteleostomi</taxon>
        <taxon>Amphibia</taxon>
        <taxon>Batrachia</taxon>
        <taxon>Anura</taxon>
        <taxon>Pelobatoidea</taxon>
        <taxon>Pelobatidae</taxon>
        <taxon>Pelobates</taxon>
    </lineage>
</organism>
<evidence type="ECO:0000313" key="3">
    <source>
        <dbReference type="EMBL" id="CAH2292961.1"/>
    </source>
</evidence>
<feature type="transmembrane region" description="Helical" evidence="2">
    <location>
        <begin position="82"/>
        <end position="106"/>
    </location>
</feature>
<evidence type="ECO:0000256" key="2">
    <source>
        <dbReference type="SAM" id="Phobius"/>
    </source>
</evidence>
<keyword evidence="4" id="KW-1185">Reference proteome</keyword>
<feature type="compositionally biased region" description="Basic residues" evidence="1">
    <location>
        <begin position="45"/>
        <end position="56"/>
    </location>
</feature>
<name>A0AAD1W5Q3_PELCU</name>
<evidence type="ECO:0000313" key="4">
    <source>
        <dbReference type="Proteomes" id="UP001295444"/>
    </source>
</evidence>
<keyword evidence="2" id="KW-1133">Transmembrane helix</keyword>
<protein>
    <submittedName>
        <fullName evidence="3">Uncharacterized protein</fullName>
    </submittedName>
</protein>
<dbReference type="EMBL" id="OW240916">
    <property type="protein sequence ID" value="CAH2292961.1"/>
    <property type="molecule type" value="Genomic_DNA"/>
</dbReference>
<keyword evidence="2" id="KW-0812">Transmembrane</keyword>
<dbReference type="Proteomes" id="UP001295444">
    <property type="component" value="Chromosome 05"/>
</dbReference>
<keyword evidence="2" id="KW-0472">Membrane</keyword>